<evidence type="ECO:0000313" key="3">
    <source>
        <dbReference type="Proteomes" id="UP000316921"/>
    </source>
</evidence>
<dbReference type="InterPro" id="IPR036514">
    <property type="entry name" value="SGNH_hydro_sf"/>
</dbReference>
<evidence type="ECO:0008006" key="4">
    <source>
        <dbReference type="Google" id="ProtNLM"/>
    </source>
</evidence>
<keyword evidence="1" id="KW-0472">Membrane</keyword>
<dbReference type="SUPFAM" id="SSF52266">
    <property type="entry name" value="SGNH hydrolase"/>
    <property type="match status" value="1"/>
</dbReference>
<dbReference type="GO" id="GO:0016788">
    <property type="term" value="F:hydrolase activity, acting on ester bonds"/>
    <property type="evidence" value="ECO:0007669"/>
    <property type="project" value="UniProtKB-ARBA"/>
</dbReference>
<feature type="transmembrane region" description="Helical" evidence="1">
    <location>
        <begin position="12"/>
        <end position="31"/>
    </location>
</feature>
<evidence type="ECO:0000256" key="1">
    <source>
        <dbReference type="SAM" id="Phobius"/>
    </source>
</evidence>
<dbReference type="KEGG" id="pbap:Pla133_33950"/>
<evidence type="ECO:0000313" key="2">
    <source>
        <dbReference type="EMBL" id="QDU68299.1"/>
    </source>
</evidence>
<accession>A0A518BMU0</accession>
<dbReference type="Gene3D" id="3.40.50.1110">
    <property type="entry name" value="SGNH hydrolase"/>
    <property type="match status" value="1"/>
</dbReference>
<gene>
    <name evidence="2" type="ORF">Pla133_33950</name>
</gene>
<proteinExistence type="predicted"/>
<name>A0A518BMU0_9BACT</name>
<dbReference type="Proteomes" id="UP000316921">
    <property type="component" value="Chromosome"/>
</dbReference>
<sequence>MAVSHERIWRRWALSVTGVAAGLVVALWWLALREDDVRGRAVADMVATSGGIWDAARDPDVTRLLQPGLEGREHMGVSITSNRFGLREREYALPKPNGVFRVVLLGDSFVFGYGAEAQVRLGNVLERELTARQIGAKVPVECLHLALGSWNLQSECAFLRRQLDLLAPDVVVHVSVSNDLDDTAGARGFGAMADVSPQRPDQRGLVLRSDWPRTRMGSAQTGYLPIGLDWESTRRFDEAARDIADLSGRVEAGGGTYLHVLHWGRLTPIGARFVVTELAPSDWVVIPGSFYDDRANWVTADDAHWGEEGHRRVATAVYGELARAGAFERLELEPWPEASAEAEALFTAGAAEAAQVPAVGDLLAGQPIDPLLDREALAGPRAWQVHGGVESDGTLGPYASMILARSGGRAVAAEVEGLGRASLARVGLTLWVDDVAVASGELAADGELRLAASLPEAALGKAFLTVRLTADDYVYAGEDLRRLASARLVRVAIE</sequence>
<dbReference type="AlphaFoldDB" id="A0A518BMU0"/>
<dbReference type="RefSeq" id="WP_145067191.1">
    <property type="nucleotide sequence ID" value="NZ_CP036287.1"/>
</dbReference>
<keyword evidence="1" id="KW-0812">Transmembrane</keyword>
<reference evidence="2 3" key="1">
    <citation type="submission" date="2019-02" db="EMBL/GenBank/DDBJ databases">
        <title>Deep-cultivation of Planctomycetes and their phenomic and genomic characterization uncovers novel biology.</title>
        <authorList>
            <person name="Wiegand S."/>
            <person name="Jogler M."/>
            <person name="Boedeker C."/>
            <person name="Pinto D."/>
            <person name="Vollmers J."/>
            <person name="Rivas-Marin E."/>
            <person name="Kohn T."/>
            <person name="Peeters S.H."/>
            <person name="Heuer A."/>
            <person name="Rast P."/>
            <person name="Oberbeckmann S."/>
            <person name="Bunk B."/>
            <person name="Jeske O."/>
            <person name="Meyerdierks A."/>
            <person name="Storesund J.E."/>
            <person name="Kallscheuer N."/>
            <person name="Luecker S."/>
            <person name="Lage O.M."/>
            <person name="Pohl T."/>
            <person name="Merkel B.J."/>
            <person name="Hornburger P."/>
            <person name="Mueller R.-W."/>
            <person name="Bruemmer F."/>
            <person name="Labrenz M."/>
            <person name="Spormann A.M."/>
            <person name="Op den Camp H."/>
            <person name="Overmann J."/>
            <person name="Amann R."/>
            <person name="Jetten M.S.M."/>
            <person name="Mascher T."/>
            <person name="Medema M.H."/>
            <person name="Devos D.P."/>
            <person name="Kaster A.-K."/>
            <person name="Ovreas L."/>
            <person name="Rohde M."/>
            <person name="Galperin M.Y."/>
            <person name="Jogler C."/>
        </authorList>
    </citation>
    <scope>NUCLEOTIDE SEQUENCE [LARGE SCALE GENOMIC DNA]</scope>
    <source>
        <strain evidence="2 3">Pla133</strain>
    </source>
</reference>
<protein>
    <recommendedName>
        <fullName evidence="4">SGNH hydrolase-type esterase domain-containing protein</fullName>
    </recommendedName>
</protein>
<dbReference type="EMBL" id="CP036287">
    <property type="protein sequence ID" value="QDU68299.1"/>
    <property type="molecule type" value="Genomic_DNA"/>
</dbReference>
<keyword evidence="1" id="KW-1133">Transmembrane helix</keyword>
<keyword evidence="3" id="KW-1185">Reference proteome</keyword>
<organism evidence="2 3">
    <name type="scientific">Engelhardtia mirabilis</name>
    <dbReference type="NCBI Taxonomy" id="2528011"/>
    <lineage>
        <taxon>Bacteria</taxon>
        <taxon>Pseudomonadati</taxon>
        <taxon>Planctomycetota</taxon>
        <taxon>Planctomycetia</taxon>
        <taxon>Planctomycetia incertae sedis</taxon>
        <taxon>Engelhardtia</taxon>
    </lineage>
</organism>